<sequence length="512" mass="58097">MFETYEVEENYFEAHDWQEECFDQAPHLDPWDARFINDALRSGNTADLCTIMGQAEAYKAFWSSIEARAAARIDASTGAQPTRHTSTQERGTAHFISLARRQSPRGSITYLRRIRHLVPNMPYTFSQFERGVLNEKTVLAILAPLDDLTEEHHKSFDNFYSDNPDLFNGAGIKEAKNIAQQAADKLLGTERLKDIKDTTAARYVRMRKGKDCMFLNAKVPIDTGTAFKDFLDTEVASAKAKGDERTPAQIRADILLRAATGNPLDQPLPVRLHLGLIMTDQNLFMQHRENVTLTGYGSLPDDYAQRLMLACQIEGENPSDEFQAAIDQQIKALPYLRRLYLAPNQQDLVCMDSRERLFTGQLRHLIQLRDPYCRTPYCDNNVKHADHIKQAAKGGETSFDNSGMKCGACNLAKEAKGWEEEVVISGAPHRIVIRPTSDTEFISSPPPIRGVVRTIRSWFQRRDLIPPVPVKYPNPPKDENDRIRRRTVKRPSPYPPPMPPYLPPELDPNSDF</sequence>
<name>A0A4Y4DKM6_GLUUR</name>
<feature type="domain" description="HNH" evidence="2">
    <location>
        <begin position="377"/>
        <end position="415"/>
    </location>
</feature>
<dbReference type="RefSeq" id="WP_141361999.1">
    <property type="nucleotide sequence ID" value="NZ_BAAAJL010000001.1"/>
</dbReference>
<evidence type="ECO:0000256" key="1">
    <source>
        <dbReference type="SAM" id="MobiDB-lite"/>
    </source>
</evidence>
<keyword evidence="4" id="KW-1185">Reference proteome</keyword>
<evidence type="ECO:0000313" key="3">
    <source>
        <dbReference type="EMBL" id="GED05177.1"/>
    </source>
</evidence>
<organism evidence="3 4">
    <name type="scientific">Glutamicibacter uratoxydans</name>
    <name type="common">Arthrobacter uratoxydans</name>
    <dbReference type="NCBI Taxonomy" id="43667"/>
    <lineage>
        <taxon>Bacteria</taxon>
        <taxon>Bacillati</taxon>
        <taxon>Actinomycetota</taxon>
        <taxon>Actinomycetes</taxon>
        <taxon>Micrococcales</taxon>
        <taxon>Micrococcaceae</taxon>
        <taxon>Glutamicibacter</taxon>
    </lineage>
</organism>
<proteinExistence type="predicted"/>
<dbReference type="AlphaFoldDB" id="A0A4Y4DKM6"/>
<feature type="region of interest" description="Disordered" evidence="1">
    <location>
        <begin position="466"/>
        <end position="512"/>
    </location>
</feature>
<dbReference type="GO" id="GO:0003676">
    <property type="term" value="F:nucleic acid binding"/>
    <property type="evidence" value="ECO:0007669"/>
    <property type="project" value="InterPro"/>
</dbReference>
<dbReference type="InterPro" id="IPR002711">
    <property type="entry name" value="HNH"/>
</dbReference>
<feature type="compositionally biased region" description="Pro residues" evidence="1">
    <location>
        <begin position="492"/>
        <end position="506"/>
    </location>
</feature>
<dbReference type="OrthoDB" id="5241234at2"/>
<dbReference type="EMBL" id="BJNY01000003">
    <property type="protein sequence ID" value="GED05177.1"/>
    <property type="molecule type" value="Genomic_DNA"/>
</dbReference>
<comment type="caution">
    <text evidence="3">The sequence shown here is derived from an EMBL/GenBank/DDBJ whole genome shotgun (WGS) entry which is preliminary data.</text>
</comment>
<dbReference type="Pfam" id="PF01844">
    <property type="entry name" value="HNH"/>
    <property type="match status" value="1"/>
</dbReference>
<dbReference type="GO" id="GO:0004519">
    <property type="term" value="F:endonuclease activity"/>
    <property type="evidence" value="ECO:0007669"/>
    <property type="project" value="InterPro"/>
</dbReference>
<reference evidence="3 4" key="1">
    <citation type="submission" date="2019-06" db="EMBL/GenBank/DDBJ databases">
        <title>Whole genome shotgun sequence of Glutamicibacter uratoxydans NBRC 15515.</title>
        <authorList>
            <person name="Hosoyama A."/>
            <person name="Uohara A."/>
            <person name="Ohji S."/>
            <person name="Ichikawa N."/>
        </authorList>
    </citation>
    <scope>NUCLEOTIDE SEQUENCE [LARGE SCALE GENOMIC DNA]</scope>
    <source>
        <strain evidence="3 4">NBRC 15515</strain>
    </source>
</reference>
<protein>
    <recommendedName>
        <fullName evidence="2">HNH domain-containing protein</fullName>
    </recommendedName>
</protein>
<evidence type="ECO:0000259" key="2">
    <source>
        <dbReference type="Pfam" id="PF01844"/>
    </source>
</evidence>
<dbReference type="Proteomes" id="UP000316612">
    <property type="component" value="Unassembled WGS sequence"/>
</dbReference>
<feature type="compositionally biased region" description="Pro residues" evidence="1">
    <location>
        <begin position="466"/>
        <end position="475"/>
    </location>
</feature>
<dbReference type="GO" id="GO:0008270">
    <property type="term" value="F:zinc ion binding"/>
    <property type="evidence" value="ECO:0007669"/>
    <property type="project" value="InterPro"/>
</dbReference>
<evidence type="ECO:0000313" key="4">
    <source>
        <dbReference type="Proteomes" id="UP000316612"/>
    </source>
</evidence>
<gene>
    <name evidence="3" type="ORF">AUR04nite_07090</name>
</gene>
<accession>A0A4Y4DKM6</accession>
<dbReference type="Gene3D" id="1.10.30.50">
    <property type="match status" value="1"/>
</dbReference>